<dbReference type="EMBL" id="SNXZ01000001">
    <property type="protein sequence ID" value="TDQ05365.1"/>
    <property type="molecule type" value="Genomic_DNA"/>
</dbReference>
<evidence type="ECO:0000313" key="1">
    <source>
        <dbReference type="EMBL" id="TDQ05365.1"/>
    </source>
</evidence>
<sequence length="226" mass="23889">MNALVLACGNPGDTATAPALTQRDGVELVRVTSRPGKADLDPVLKRLDGERLVVVGTDADLAAVVLRLLRAERLADVPVGFVPAGTSRVARLWGLPEDMGRAVELALGGDIDPLPLIRDDVGGVLVGAGLIRGVRGVAYCDDEVALRGQAGRIEVTPDPTGGAGLLVEVTKTGLLGKRTTSFHGRAFQLGSVPTTVVRDGVAHERVVSRWTWYRHTQDLRAVRGLL</sequence>
<dbReference type="SUPFAM" id="SSF111331">
    <property type="entry name" value="NAD kinase/diacylglycerol kinase-like"/>
    <property type="match status" value="1"/>
</dbReference>
<dbReference type="InterPro" id="IPR017438">
    <property type="entry name" value="ATP-NAD_kinase_N"/>
</dbReference>
<dbReference type="Proteomes" id="UP000295444">
    <property type="component" value="Unassembled WGS sequence"/>
</dbReference>
<proteinExistence type="predicted"/>
<organism evidence="1 2">
    <name type="scientific">Labedaea rhizosphaerae</name>
    <dbReference type="NCBI Taxonomy" id="598644"/>
    <lineage>
        <taxon>Bacteria</taxon>
        <taxon>Bacillati</taxon>
        <taxon>Actinomycetota</taxon>
        <taxon>Actinomycetes</taxon>
        <taxon>Pseudonocardiales</taxon>
        <taxon>Pseudonocardiaceae</taxon>
        <taxon>Labedaea</taxon>
    </lineage>
</organism>
<dbReference type="AlphaFoldDB" id="A0A4V3D0D2"/>
<dbReference type="InterPro" id="IPR016064">
    <property type="entry name" value="NAD/diacylglycerol_kinase_sf"/>
</dbReference>
<accession>A0A4V3D0D2</accession>
<keyword evidence="2" id="KW-1185">Reference proteome</keyword>
<keyword evidence="1" id="KW-0418">Kinase</keyword>
<gene>
    <name evidence="1" type="ORF">EV186_1011335</name>
</gene>
<dbReference type="RefSeq" id="WP_243753844.1">
    <property type="nucleotide sequence ID" value="NZ_SNXZ01000001.1"/>
</dbReference>
<evidence type="ECO:0000313" key="2">
    <source>
        <dbReference type="Proteomes" id="UP000295444"/>
    </source>
</evidence>
<name>A0A4V3D0D2_LABRH</name>
<dbReference type="GO" id="GO:0016301">
    <property type="term" value="F:kinase activity"/>
    <property type="evidence" value="ECO:0007669"/>
    <property type="project" value="UniProtKB-KW"/>
</dbReference>
<comment type="caution">
    <text evidence="1">The sequence shown here is derived from an EMBL/GenBank/DDBJ whole genome shotgun (WGS) entry which is preliminary data.</text>
</comment>
<protein>
    <submittedName>
        <fullName evidence="1">Diacylglycerol kinase-like protein</fullName>
    </submittedName>
</protein>
<keyword evidence="1" id="KW-0808">Transferase</keyword>
<reference evidence="1 2" key="1">
    <citation type="submission" date="2019-03" db="EMBL/GenBank/DDBJ databases">
        <title>Genomic Encyclopedia of Type Strains, Phase IV (KMG-IV): sequencing the most valuable type-strain genomes for metagenomic binning, comparative biology and taxonomic classification.</title>
        <authorList>
            <person name="Goeker M."/>
        </authorList>
    </citation>
    <scope>NUCLEOTIDE SEQUENCE [LARGE SCALE GENOMIC DNA]</scope>
    <source>
        <strain evidence="1 2">DSM 45361</strain>
    </source>
</reference>
<dbReference type="Gene3D" id="3.40.50.10330">
    <property type="entry name" value="Probable inorganic polyphosphate/atp-NAD kinase, domain 1"/>
    <property type="match status" value="1"/>
</dbReference>